<sequence>MFEAKTKTITRWGLTIRGSDVYFPKKETAIKIGTLSLKMNPETKMFEEYRLWDISYGDPRLIDEQRFDRTILIKQ</sequence>
<comment type="caution">
    <text evidence="3">The sequence shown here is derived from an EMBL/GenBank/DDBJ whole genome shotgun (WGS) entry which is preliminary data.</text>
</comment>
<protein>
    <submittedName>
        <fullName evidence="3">Uncharacterized protein</fullName>
    </submittedName>
</protein>
<organism evidence="3 4">
    <name type="scientific">Parabacteroides merdae</name>
    <dbReference type="NCBI Taxonomy" id="46503"/>
    <lineage>
        <taxon>Bacteria</taxon>
        <taxon>Pseudomonadati</taxon>
        <taxon>Bacteroidota</taxon>
        <taxon>Bacteroidia</taxon>
        <taxon>Bacteroidales</taxon>
        <taxon>Tannerellaceae</taxon>
        <taxon>Parabacteroides</taxon>
    </lineage>
</organism>
<dbReference type="Proteomes" id="UP000448908">
    <property type="component" value="Unassembled WGS sequence"/>
</dbReference>
<dbReference type="EMBL" id="WNDA01000024">
    <property type="protein sequence ID" value="MTU70267.1"/>
    <property type="molecule type" value="Genomic_DNA"/>
</dbReference>
<reference evidence="5 6" key="2">
    <citation type="journal article" date="2019" name="Nat. Med.">
        <title>A library of human gut bacterial isolates paired with longitudinal multiomics data enables mechanistic microbiome research.</title>
        <authorList>
            <person name="Poyet M."/>
            <person name="Groussin M."/>
            <person name="Gibbons S.M."/>
            <person name="Avila-Pacheco J."/>
            <person name="Jiang X."/>
            <person name="Kearney S.M."/>
            <person name="Perrotta A.R."/>
            <person name="Berdy B."/>
            <person name="Zhao S."/>
            <person name="Lieberman T.D."/>
            <person name="Swanson P.K."/>
            <person name="Smith M."/>
            <person name="Roesemann S."/>
            <person name="Alexander J.E."/>
            <person name="Rich S.A."/>
            <person name="Livny J."/>
            <person name="Vlamakis H."/>
            <person name="Clish C."/>
            <person name="Bullock K."/>
            <person name="Deik A."/>
            <person name="Scott J."/>
            <person name="Pierce K.A."/>
            <person name="Xavier R.J."/>
            <person name="Alm E.J."/>
        </authorList>
    </citation>
    <scope>NUCLEOTIDE SEQUENCE [LARGE SCALE GENOMIC DNA]</scope>
    <source>
        <strain evidence="2 6">BIOML-A16</strain>
        <strain evidence="1 5">BIOML-A29</strain>
    </source>
</reference>
<dbReference type="Proteomes" id="UP000434916">
    <property type="component" value="Unassembled WGS sequence"/>
</dbReference>
<evidence type="ECO:0000313" key="3">
    <source>
        <dbReference type="EMBL" id="RHC83325.1"/>
    </source>
</evidence>
<dbReference type="AlphaFoldDB" id="A0A3R6EDS2"/>
<accession>A0A3R6EDS2</accession>
<evidence type="ECO:0000313" key="2">
    <source>
        <dbReference type="EMBL" id="MTU70267.1"/>
    </source>
</evidence>
<keyword evidence="5" id="KW-1185">Reference proteome</keyword>
<evidence type="ECO:0000313" key="6">
    <source>
        <dbReference type="Proteomes" id="UP000448908"/>
    </source>
</evidence>
<dbReference type="EMBL" id="QSII01000018">
    <property type="protein sequence ID" value="RHC83325.1"/>
    <property type="molecule type" value="Genomic_DNA"/>
</dbReference>
<evidence type="ECO:0000313" key="1">
    <source>
        <dbReference type="EMBL" id="MTU39476.1"/>
    </source>
</evidence>
<name>A0A3R6EDS2_9BACT</name>
<proteinExistence type="predicted"/>
<dbReference type="Proteomes" id="UP000286260">
    <property type="component" value="Unassembled WGS sequence"/>
</dbReference>
<reference evidence="3 4" key="1">
    <citation type="submission" date="2018-08" db="EMBL/GenBank/DDBJ databases">
        <title>A genome reference for cultivated species of the human gut microbiota.</title>
        <authorList>
            <person name="Zou Y."/>
            <person name="Xue W."/>
            <person name="Luo G."/>
        </authorList>
    </citation>
    <scope>NUCLEOTIDE SEQUENCE [LARGE SCALE GENOMIC DNA]</scope>
    <source>
        <strain evidence="3 4">AM34-17</strain>
    </source>
</reference>
<evidence type="ECO:0000313" key="5">
    <source>
        <dbReference type="Proteomes" id="UP000434916"/>
    </source>
</evidence>
<evidence type="ECO:0000313" key="4">
    <source>
        <dbReference type="Proteomes" id="UP000286260"/>
    </source>
</evidence>
<dbReference type="EMBL" id="WNCN01000008">
    <property type="protein sequence ID" value="MTU39476.1"/>
    <property type="molecule type" value="Genomic_DNA"/>
</dbReference>
<gene>
    <name evidence="3" type="ORF">DW828_12960</name>
    <name evidence="1" type="ORF">GMD82_08255</name>
    <name evidence="2" type="ORF">GMD92_14650</name>
</gene>